<protein>
    <submittedName>
        <fullName evidence="2">Uncharacterized protein</fullName>
    </submittedName>
</protein>
<feature type="compositionally biased region" description="Polar residues" evidence="1">
    <location>
        <begin position="76"/>
        <end position="101"/>
    </location>
</feature>
<proteinExistence type="predicted"/>
<reference evidence="2" key="1">
    <citation type="journal article" date="2020" name="Stud. Mycol.">
        <title>101 Dothideomycetes genomes: a test case for predicting lifestyles and emergence of pathogens.</title>
        <authorList>
            <person name="Haridas S."/>
            <person name="Albert R."/>
            <person name="Binder M."/>
            <person name="Bloem J."/>
            <person name="Labutti K."/>
            <person name="Salamov A."/>
            <person name="Andreopoulos B."/>
            <person name="Baker S."/>
            <person name="Barry K."/>
            <person name="Bills G."/>
            <person name="Bluhm B."/>
            <person name="Cannon C."/>
            <person name="Castanera R."/>
            <person name="Culley D."/>
            <person name="Daum C."/>
            <person name="Ezra D."/>
            <person name="Gonzalez J."/>
            <person name="Henrissat B."/>
            <person name="Kuo A."/>
            <person name="Liang C."/>
            <person name="Lipzen A."/>
            <person name="Lutzoni F."/>
            <person name="Magnuson J."/>
            <person name="Mondo S."/>
            <person name="Nolan M."/>
            <person name="Ohm R."/>
            <person name="Pangilinan J."/>
            <person name="Park H.-J."/>
            <person name="Ramirez L."/>
            <person name="Alfaro M."/>
            <person name="Sun H."/>
            <person name="Tritt A."/>
            <person name="Yoshinaga Y."/>
            <person name="Zwiers L.-H."/>
            <person name="Turgeon B."/>
            <person name="Goodwin S."/>
            <person name="Spatafora J."/>
            <person name="Crous P."/>
            <person name="Grigoriev I."/>
        </authorList>
    </citation>
    <scope>NUCLEOTIDE SEQUENCE</scope>
    <source>
        <strain evidence="2">CBS 125425</strain>
    </source>
</reference>
<evidence type="ECO:0000256" key="1">
    <source>
        <dbReference type="SAM" id="MobiDB-lite"/>
    </source>
</evidence>
<gene>
    <name evidence="2" type="ORF">EJ04DRAFT_41564</name>
</gene>
<dbReference type="EMBL" id="ML996108">
    <property type="protein sequence ID" value="KAF2738628.1"/>
    <property type="molecule type" value="Genomic_DNA"/>
</dbReference>
<evidence type="ECO:0000313" key="2">
    <source>
        <dbReference type="EMBL" id="KAF2738628.1"/>
    </source>
</evidence>
<organism evidence="2 3">
    <name type="scientific">Polyplosphaeria fusca</name>
    <dbReference type="NCBI Taxonomy" id="682080"/>
    <lineage>
        <taxon>Eukaryota</taxon>
        <taxon>Fungi</taxon>
        <taxon>Dikarya</taxon>
        <taxon>Ascomycota</taxon>
        <taxon>Pezizomycotina</taxon>
        <taxon>Dothideomycetes</taxon>
        <taxon>Pleosporomycetidae</taxon>
        <taxon>Pleosporales</taxon>
        <taxon>Tetraplosphaeriaceae</taxon>
        <taxon>Polyplosphaeria</taxon>
    </lineage>
</organism>
<feature type="region of interest" description="Disordered" evidence="1">
    <location>
        <begin position="29"/>
        <end position="157"/>
    </location>
</feature>
<name>A0A9P4V6S5_9PLEO</name>
<evidence type="ECO:0000313" key="3">
    <source>
        <dbReference type="Proteomes" id="UP000799444"/>
    </source>
</evidence>
<sequence>MCMNLGLKLFKSRIANSRSFAIGMLTPAVSSPVSQRHDKDTCSTHASRRQGRTQGSPDKTPRTSRPRRQFPKAALQPSNPKRQRSPPTSSPTAQKLTTHSPTPDGRLQPPQPRTSDPPNLESFVSPIFAAEPHRSSPLAFPHRAAPWSPARRHGRDA</sequence>
<accession>A0A9P4V6S5</accession>
<comment type="caution">
    <text evidence="2">The sequence shown here is derived from an EMBL/GenBank/DDBJ whole genome shotgun (WGS) entry which is preliminary data.</text>
</comment>
<dbReference type="AlphaFoldDB" id="A0A9P4V6S5"/>
<dbReference type="Proteomes" id="UP000799444">
    <property type="component" value="Unassembled WGS sequence"/>
</dbReference>
<keyword evidence="3" id="KW-1185">Reference proteome</keyword>